<dbReference type="RefSeq" id="WP_242947472.1">
    <property type="nucleotide sequence ID" value="NZ_FQXJ01000004.1"/>
</dbReference>
<accession>A0A1M5VF31</accession>
<dbReference type="Gene3D" id="3.40.50.1010">
    <property type="entry name" value="5'-nuclease"/>
    <property type="match status" value="1"/>
</dbReference>
<protein>
    <submittedName>
        <fullName evidence="2">Predicted nucleic acid-binding protein, contains PIN domain</fullName>
    </submittedName>
</protein>
<dbReference type="SUPFAM" id="SSF88723">
    <property type="entry name" value="PIN domain-like"/>
    <property type="match status" value="1"/>
</dbReference>
<dbReference type="STRING" id="1121420.SAMN02746098_01316"/>
<dbReference type="EMBL" id="FQXJ01000004">
    <property type="protein sequence ID" value="SHH73523.1"/>
    <property type="molecule type" value="Genomic_DNA"/>
</dbReference>
<dbReference type="InterPro" id="IPR002716">
    <property type="entry name" value="PIN_dom"/>
</dbReference>
<gene>
    <name evidence="2" type="ORF">SAMN02746098_01316</name>
</gene>
<evidence type="ECO:0000313" key="3">
    <source>
        <dbReference type="Proteomes" id="UP000183954"/>
    </source>
</evidence>
<proteinExistence type="predicted"/>
<evidence type="ECO:0000313" key="2">
    <source>
        <dbReference type="EMBL" id="SHH73523.1"/>
    </source>
</evidence>
<dbReference type="AlphaFoldDB" id="A0A1M5VF31"/>
<dbReference type="Pfam" id="PF13470">
    <property type="entry name" value="PIN_3"/>
    <property type="match status" value="1"/>
</dbReference>
<dbReference type="Proteomes" id="UP000183954">
    <property type="component" value="Unassembled WGS sequence"/>
</dbReference>
<reference evidence="3" key="1">
    <citation type="submission" date="2016-11" db="EMBL/GenBank/DDBJ databases">
        <authorList>
            <person name="Varghese N."/>
            <person name="Submissions S."/>
        </authorList>
    </citation>
    <scope>NUCLEOTIDE SEQUENCE [LARGE SCALE GENOMIC DNA]</scope>
    <source>
        <strain evidence="3">DSM 15449</strain>
    </source>
</reference>
<feature type="domain" description="PIN" evidence="1">
    <location>
        <begin position="5"/>
        <end position="118"/>
    </location>
</feature>
<keyword evidence="3" id="KW-1185">Reference proteome</keyword>
<dbReference type="InterPro" id="IPR029060">
    <property type="entry name" value="PIN-like_dom_sf"/>
</dbReference>
<sequence>MNMSVLIDTNVILDALIGRAPHHIAAERILLLVAEDKLNAAITASSATDIYYLLHKYLHDADQAKQVLLKLFRLFEVLDVTGSDCEKALSIPMPDYEDALLATCAKRRKLDLIITRNLKDFAESPIKAITPNDLLAKFF</sequence>
<evidence type="ECO:0000259" key="1">
    <source>
        <dbReference type="Pfam" id="PF13470"/>
    </source>
</evidence>
<organism evidence="2 3">
    <name type="scientific">Desulfosporosinus lacus DSM 15449</name>
    <dbReference type="NCBI Taxonomy" id="1121420"/>
    <lineage>
        <taxon>Bacteria</taxon>
        <taxon>Bacillati</taxon>
        <taxon>Bacillota</taxon>
        <taxon>Clostridia</taxon>
        <taxon>Eubacteriales</taxon>
        <taxon>Desulfitobacteriaceae</taxon>
        <taxon>Desulfosporosinus</taxon>
    </lineage>
</organism>
<name>A0A1M5VF31_9FIRM</name>